<proteinExistence type="predicted"/>
<dbReference type="Proteomes" id="UP000095287">
    <property type="component" value="Unplaced"/>
</dbReference>
<evidence type="ECO:0000256" key="1">
    <source>
        <dbReference type="SAM" id="MobiDB-lite"/>
    </source>
</evidence>
<dbReference type="WBParaSite" id="L893_g30746.t1">
    <property type="protein sequence ID" value="L893_g30746.t1"/>
    <property type="gene ID" value="L893_g30746"/>
</dbReference>
<evidence type="ECO:0000313" key="2">
    <source>
        <dbReference type="Proteomes" id="UP000095287"/>
    </source>
</evidence>
<name>A0A1I7ZY43_9BILA</name>
<feature type="compositionally biased region" description="Basic and acidic residues" evidence="1">
    <location>
        <begin position="1"/>
        <end position="18"/>
    </location>
</feature>
<keyword evidence="2" id="KW-1185">Reference proteome</keyword>
<reference evidence="3" key="1">
    <citation type="submission" date="2016-11" db="UniProtKB">
        <authorList>
            <consortium name="WormBaseParasite"/>
        </authorList>
    </citation>
    <scope>IDENTIFICATION</scope>
</reference>
<evidence type="ECO:0000313" key="3">
    <source>
        <dbReference type="WBParaSite" id="L893_g30746.t1"/>
    </source>
</evidence>
<protein>
    <submittedName>
        <fullName evidence="3">Uncharacterized protein</fullName>
    </submittedName>
</protein>
<dbReference type="AlphaFoldDB" id="A0A1I7ZY43"/>
<organism evidence="2 3">
    <name type="scientific">Steinernema glaseri</name>
    <dbReference type="NCBI Taxonomy" id="37863"/>
    <lineage>
        <taxon>Eukaryota</taxon>
        <taxon>Metazoa</taxon>
        <taxon>Ecdysozoa</taxon>
        <taxon>Nematoda</taxon>
        <taxon>Chromadorea</taxon>
        <taxon>Rhabditida</taxon>
        <taxon>Tylenchina</taxon>
        <taxon>Panagrolaimomorpha</taxon>
        <taxon>Strongyloidoidea</taxon>
        <taxon>Steinernematidae</taxon>
        <taxon>Steinernema</taxon>
    </lineage>
</organism>
<sequence length="205" mass="23403">MMPAWDRCRSQVEGASERQDEEELRAELEKFMVFRMLRMSESRSDIISLTSSLNWHHSVIKVATVRFLPIHNIFCQSTTSPRLLPASSADSPLNERLLREDRHRVPGGAQHLYVILCPYCLTVSQEEVETQATCCYECTPIAPTWDGDRTSSKECTPMVPVMSAYTTTEQNHSTTEANTMKEMTNAMEVQSRIFLLQMLFGPIHI</sequence>
<feature type="region of interest" description="Disordered" evidence="1">
    <location>
        <begin position="1"/>
        <end position="21"/>
    </location>
</feature>
<accession>A0A1I7ZY43</accession>